<dbReference type="AlphaFoldDB" id="A0AAP7DGZ1"/>
<dbReference type="RefSeq" id="WP_171415383.1">
    <property type="nucleotide sequence ID" value="NZ_JABFOR010000004.1"/>
</dbReference>
<dbReference type="Pfam" id="PF12732">
    <property type="entry name" value="YtxH"/>
    <property type="match status" value="1"/>
</dbReference>
<keyword evidence="1" id="KW-1133">Transmembrane helix</keyword>
<accession>A0AAP7DGZ1</accession>
<organism evidence="2 3">
    <name type="scientific">Paenibacillus alvei</name>
    <name type="common">Bacillus alvei</name>
    <dbReference type="NCBI Taxonomy" id="44250"/>
    <lineage>
        <taxon>Bacteria</taxon>
        <taxon>Bacillati</taxon>
        <taxon>Bacillota</taxon>
        <taxon>Bacilli</taxon>
        <taxon>Bacillales</taxon>
        <taxon>Paenibacillaceae</taxon>
        <taxon>Paenibacillus</taxon>
    </lineage>
</organism>
<reference evidence="2 3" key="1">
    <citation type="submission" date="2020-05" db="EMBL/GenBank/DDBJ databases">
        <title>Whole genome sequencing and identification of novel metabolites from Paenibacillus alvei strain JR949.</title>
        <authorList>
            <person name="Rajendhran J."/>
            <person name="Sree Pranav P."/>
            <person name="Mahalakshmi B."/>
            <person name="Karthikeyan R."/>
        </authorList>
    </citation>
    <scope>NUCLEOTIDE SEQUENCE [LARGE SCALE GENOMIC DNA]</scope>
    <source>
        <strain evidence="2 3">JR949</strain>
    </source>
</reference>
<name>A0AAP7DGZ1_PAEAL</name>
<feature type="transmembrane region" description="Helical" evidence="1">
    <location>
        <begin position="17"/>
        <end position="36"/>
    </location>
</feature>
<evidence type="ECO:0000313" key="3">
    <source>
        <dbReference type="Proteomes" id="UP000552038"/>
    </source>
</evidence>
<dbReference type="PANTHER" id="PTHR35792:SF1">
    <property type="entry name" value="SLL0268 PROTEIN"/>
    <property type="match status" value="1"/>
</dbReference>
<comment type="caution">
    <text evidence="2">The sequence shown here is derived from an EMBL/GenBank/DDBJ whole genome shotgun (WGS) entry which is preliminary data.</text>
</comment>
<dbReference type="InterPro" id="IPR052928">
    <property type="entry name" value="Desiccation-related_membrane"/>
</dbReference>
<keyword evidence="1" id="KW-0812">Transmembrane</keyword>
<dbReference type="Gene3D" id="1.20.120.20">
    <property type="entry name" value="Apolipoprotein"/>
    <property type="match status" value="1"/>
</dbReference>
<dbReference type="Proteomes" id="UP000552038">
    <property type="component" value="Unassembled WGS sequence"/>
</dbReference>
<evidence type="ECO:0000256" key="1">
    <source>
        <dbReference type="SAM" id="Phobius"/>
    </source>
</evidence>
<protein>
    <submittedName>
        <fullName evidence="2">YtxH domain-containing protein</fullName>
    </submittedName>
</protein>
<gene>
    <name evidence="2" type="ORF">HMI46_05535</name>
</gene>
<proteinExistence type="predicted"/>
<dbReference type="PANTHER" id="PTHR35792">
    <property type="entry name" value="GENERAL STRESS PROTEIN"/>
    <property type="match status" value="1"/>
</dbReference>
<sequence>MSQNTECNNAQTNCSTFVKGLLIGSAIGAAAALLLAPKSGRELRADIGDKAQQVGGKTRELATDLGSRTAETVKNVGSKAGAVVSSVKEASKEFAATVKEATAGTADQLKEATADVAEEVAEELKKEE</sequence>
<dbReference type="EMBL" id="JABFOR010000004">
    <property type="protein sequence ID" value="NOJ70012.1"/>
    <property type="molecule type" value="Genomic_DNA"/>
</dbReference>
<dbReference type="InterPro" id="IPR024623">
    <property type="entry name" value="YtxH"/>
</dbReference>
<keyword evidence="1" id="KW-0472">Membrane</keyword>
<evidence type="ECO:0000313" key="2">
    <source>
        <dbReference type="EMBL" id="NOJ70012.1"/>
    </source>
</evidence>